<gene>
    <name evidence="9" type="ORF">GCM10011273_30590</name>
</gene>
<protein>
    <submittedName>
        <fullName evidence="9">Zinc metalloprotease</fullName>
    </submittedName>
</protein>
<dbReference type="PROSITE" id="PS51257">
    <property type="entry name" value="PROKAR_LIPOPROTEIN"/>
    <property type="match status" value="1"/>
</dbReference>
<comment type="similarity">
    <text evidence="6">Belongs to the peptidase M48 family.</text>
</comment>
<dbReference type="Pfam" id="PF01435">
    <property type="entry name" value="Peptidase_M48"/>
    <property type="match status" value="1"/>
</dbReference>
<dbReference type="Gene3D" id="3.30.2010.10">
    <property type="entry name" value="Metalloproteases ('zincins'), catalytic domain"/>
    <property type="match status" value="1"/>
</dbReference>
<reference evidence="9" key="1">
    <citation type="journal article" date="2014" name="Int. J. Syst. Evol. Microbiol.">
        <title>Complete genome sequence of Corynebacterium casei LMG S-19264T (=DSM 44701T), isolated from a smear-ripened cheese.</title>
        <authorList>
            <consortium name="US DOE Joint Genome Institute (JGI-PGF)"/>
            <person name="Walter F."/>
            <person name="Albersmeier A."/>
            <person name="Kalinowski J."/>
            <person name="Ruckert C."/>
        </authorList>
    </citation>
    <scope>NUCLEOTIDE SEQUENCE</scope>
    <source>
        <strain evidence="9">KCTC 32296</strain>
    </source>
</reference>
<keyword evidence="7" id="KW-0732">Signal</keyword>
<sequence length="251" mass="26647">MNSKHIFAGIAALTLASVAACTTNETLGRSQLLLVDNAQLAEPAMAAWQETLKTSKISNDAEMNRRVKTVGARIVQAAGLSGQAWEYVVFDNPQPNAFVIPGNKVGVNSGLFKVVKNDDQLAAVLGHETGHNIAQHAAERYSQQVATSVGIQVAAGATSGRTQQAISSYGGIGAQLGVILPFSRQHELEADKIGVDLMAKAGYKPSESIALWRNMAAQRTGGAQPQFLSTHPSDDTRISQLEAYIKSKGYS</sequence>
<evidence type="ECO:0000313" key="10">
    <source>
        <dbReference type="Proteomes" id="UP000662572"/>
    </source>
</evidence>
<dbReference type="EMBL" id="BMZB01000005">
    <property type="protein sequence ID" value="GGZ41777.1"/>
    <property type="molecule type" value="Genomic_DNA"/>
</dbReference>
<keyword evidence="5 6" id="KW-0482">Metalloprotease</keyword>
<feature type="chain" id="PRO_5036745670" evidence="7">
    <location>
        <begin position="20"/>
        <end position="251"/>
    </location>
</feature>
<dbReference type="GO" id="GO:0016020">
    <property type="term" value="C:membrane"/>
    <property type="evidence" value="ECO:0007669"/>
    <property type="project" value="TreeGrafter"/>
</dbReference>
<comment type="cofactor">
    <cofactor evidence="6">
        <name>Zn(2+)</name>
        <dbReference type="ChEBI" id="CHEBI:29105"/>
    </cofactor>
    <text evidence="6">Binds 1 zinc ion per subunit.</text>
</comment>
<dbReference type="CDD" id="cd07331">
    <property type="entry name" value="M48C_Oma1_like"/>
    <property type="match status" value="1"/>
</dbReference>
<dbReference type="PANTHER" id="PTHR22726">
    <property type="entry name" value="METALLOENDOPEPTIDASE OMA1"/>
    <property type="match status" value="1"/>
</dbReference>
<organism evidence="9 10">
    <name type="scientific">Asticcacaulis endophyticus</name>
    <dbReference type="NCBI Taxonomy" id="1395890"/>
    <lineage>
        <taxon>Bacteria</taxon>
        <taxon>Pseudomonadati</taxon>
        <taxon>Pseudomonadota</taxon>
        <taxon>Alphaproteobacteria</taxon>
        <taxon>Caulobacterales</taxon>
        <taxon>Caulobacteraceae</taxon>
        <taxon>Asticcacaulis</taxon>
    </lineage>
</organism>
<evidence type="ECO:0000256" key="4">
    <source>
        <dbReference type="ARBA" id="ARBA00022833"/>
    </source>
</evidence>
<reference evidence="9" key="2">
    <citation type="submission" date="2020-09" db="EMBL/GenBank/DDBJ databases">
        <authorList>
            <person name="Sun Q."/>
            <person name="Kim S."/>
        </authorList>
    </citation>
    <scope>NUCLEOTIDE SEQUENCE</scope>
    <source>
        <strain evidence="9">KCTC 32296</strain>
    </source>
</reference>
<evidence type="ECO:0000256" key="7">
    <source>
        <dbReference type="SAM" id="SignalP"/>
    </source>
</evidence>
<dbReference type="InterPro" id="IPR001915">
    <property type="entry name" value="Peptidase_M48"/>
</dbReference>
<keyword evidence="4 6" id="KW-0862">Zinc</keyword>
<evidence type="ECO:0000256" key="2">
    <source>
        <dbReference type="ARBA" id="ARBA00022723"/>
    </source>
</evidence>
<dbReference type="RefSeq" id="WP_189488166.1">
    <property type="nucleotide sequence ID" value="NZ_BMZB01000005.1"/>
</dbReference>
<keyword evidence="1 6" id="KW-0645">Protease</keyword>
<keyword evidence="2" id="KW-0479">Metal-binding</keyword>
<evidence type="ECO:0000259" key="8">
    <source>
        <dbReference type="Pfam" id="PF01435"/>
    </source>
</evidence>
<name>A0A918QCQ6_9CAUL</name>
<accession>A0A918QCQ6</accession>
<proteinExistence type="inferred from homology"/>
<feature type="signal peptide" evidence="7">
    <location>
        <begin position="1"/>
        <end position="19"/>
    </location>
</feature>
<evidence type="ECO:0000256" key="6">
    <source>
        <dbReference type="RuleBase" id="RU003983"/>
    </source>
</evidence>
<evidence type="ECO:0000313" key="9">
    <source>
        <dbReference type="EMBL" id="GGZ41777.1"/>
    </source>
</evidence>
<dbReference type="GO" id="GO:0046872">
    <property type="term" value="F:metal ion binding"/>
    <property type="evidence" value="ECO:0007669"/>
    <property type="project" value="UniProtKB-KW"/>
</dbReference>
<keyword evidence="3 6" id="KW-0378">Hydrolase</keyword>
<dbReference type="GO" id="GO:0051603">
    <property type="term" value="P:proteolysis involved in protein catabolic process"/>
    <property type="evidence" value="ECO:0007669"/>
    <property type="project" value="TreeGrafter"/>
</dbReference>
<evidence type="ECO:0000256" key="3">
    <source>
        <dbReference type="ARBA" id="ARBA00022801"/>
    </source>
</evidence>
<evidence type="ECO:0000256" key="5">
    <source>
        <dbReference type="ARBA" id="ARBA00023049"/>
    </source>
</evidence>
<dbReference type="GO" id="GO:0004222">
    <property type="term" value="F:metalloendopeptidase activity"/>
    <property type="evidence" value="ECO:0007669"/>
    <property type="project" value="InterPro"/>
</dbReference>
<dbReference type="InterPro" id="IPR051156">
    <property type="entry name" value="Mito/Outer_Membr_Metalloprot"/>
</dbReference>
<keyword evidence="10" id="KW-1185">Reference proteome</keyword>
<dbReference type="AlphaFoldDB" id="A0A918QCQ6"/>
<feature type="domain" description="Peptidase M48" evidence="8">
    <location>
        <begin position="64"/>
        <end position="243"/>
    </location>
</feature>
<comment type="caution">
    <text evidence="9">The sequence shown here is derived from an EMBL/GenBank/DDBJ whole genome shotgun (WGS) entry which is preliminary data.</text>
</comment>
<dbReference type="PANTHER" id="PTHR22726:SF24">
    <property type="entry name" value="M48 FAMILY METALLOPEPTIDASE"/>
    <property type="match status" value="1"/>
</dbReference>
<dbReference type="Proteomes" id="UP000662572">
    <property type="component" value="Unassembled WGS sequence"/>
</dbReference>
<evidence type="ECO:0000256" key="1">
    <source>
        <dbReference type="ARBA" id="ARBA00022670"/>
    </source>
</evidence>